<keyword evidence="2" id="KW-1185">Reference proteome</keyword>
<feature type="non-terminal residue" evidence="1">
    <location>
        <position position="1"/>
    </location>
</feature>
<accession>A0A0B2VQ00</accession>
<reference evidence="1 2" key="1">
    <citation type="submission" date="2014-11" db="EMBL/GenBank/DDBJ databases">
        <title>Genetic blueprint of the zoonotic pathogen Toxocara canis.</title>
        <authorList>
            <person name="Zhu X.-Q."/>
            <person name="Korhonen P.K."/>
            <person name="Cai H."/>
            <person name="Young N.D."/>
            <person name="Nejsum P."/>
            <person name="von Samson-Himmelstjerna G."/>
            <person name="Boag P.R."/>
            <person name="Tan P."/>
            <person name="Li Q."/>
            <person name="Min J."/>
            <person name="Yang Y."/>
            <person name="Wang X."/>
            <person name="Fang X."/>
            <person name="Hall R.S."/>
            <person name="Hofmann A."/>
            <person name="Sternberg P.W."/>
            <person name="Jex A.R."/>
            <person name="Gasser R.B."/>
        </authorList>
    </citation>
    <scope>NUCLEOTIDE SEQUENCE [LARGE SCALE GENOMIC DNA]</scope>
    <source>
        <strain evidence="1">PN_DK_2014</strain>
    </source>
</reference>
<comment type="caution">
    <text evidence="1">The sequence shown here is derived from an EMBL/GenBank/DDBJ whole genome shotgun (WGS) entry which is preliminary data.</text>
</comment>
<dbReference type="PANTHER" id="PTHR19446">
    <property type="entry name" value="REVERSE TRANSCRIPTASES"/>
    <property type="match status" value="1"/>
</dbReference>
<protein>
    <submittedName>
        <fullName evidence="1">Uncharacterized protein</fullName>
    </submittedName>
</protein>
<feature type="non-terminal residue" evidence="1">
    <location>
        <position position="145"/>
    </location>
</feature>
<gene>
    <name evidence="1" type="ORF">Tcan_01304</name>
</gene>
<dbReference type="EMBL" id="JPKZ01000755">
    <property type="protein sequence ID" value="KHN85606.1"/>
    <property type="molecule type" value="Genomic_DNA"/>
</dbReference>
<sequence>SRQQAGFRRRLSTIDHTFVVKQLNERCREYKISLGLLFVDFKETFDSAWHNAVLQALPNQRVNPVYSRIMKNPLTRSQMEVTLSHEPIKIRIGRGVKQGDLFPKAFTGALEDVLWNIMTAGVQTDGEVPQMLLLADDFAPLLRTR</sequence>
<dbReference type="AlphaFoldDB" id="A0A0B2VQ00"/>
<evidence type="ECO:0000313" key="1">
    <source>
        <dbReference type="EMBL" id="KHN85606.1"/>
    </source>
</evidence>
<dbReference type="OMA" id="SAWHNAV"/>
<proteinExistence type="predicted"/>
<organism evidence="1 2">
    <name type="scientific">Toxocara canis</name>
    <name type="common">Canine roundworm</name>
    <dbReference type="NCBI Taxonomy" id="6265"/>
    <lineage>
        <taxon>Eukaryota</taxon>
        <taxon>Metazoa</taxon>
        <taxon>Ecdysozoa</taxon>
        <taxon>Nematoda</taxon>
        <taxon>Chromadorea</taxon>
        <taxon>Rhabditida</taxon>
        <taxon>Spirurina</taxon>
        <taxon>Ascaridomorpha</taxon>
        <taxon>Ascaridoidea</taxon>
        <taxon>Toxocaridae</taxon>
        <taxon>Toxocara</taxon>
    </lineage>
</organism>
<dbReference type="Proteomes" id="UP000031036">
    <property type="component" value="Unassembled WGS sequence"/>
</dbReference>
<name>A0A0B2VQ00_TOXCA</name>
<dbReference type="STRING" id="6265.A0A0B2VQ00"/>
<evidence type="ECO:0000313" key="2">
    <source>
        <dbReference type="Proteomes" id="UP000031036"/>
    </source>
</evidence>
<dbReference type="OrthoDB" id="410104at2759"/>